<protein>
    <recommendedName>
        <fullName evidence="3">Transcription factor zinc-finger domain-containing protein</fullName>
    </recommendedName>
</protein>
<accession>A0ABY5NNJ0</accession>
<keyword evidence="2" id="KW-1185">Reference proteome</keyword>
<gene>
    <name evidence="1" type="ORF">L2X98_34955</name>
</gene>
<organism evidence="1 2">
    <name type="scientific">Microbacterium elymi</name>
    <dbReference type="NCBI Taxonomy" id="2909587"/>
    <lineage>
        <taxon>Bacteria</taxon>
        <taxon>Bacillati</taxon>
        <taxon>Actinomycetota</taxon>
        <taxon>Actinomycetes</taxon>
        <taxon>Micrococcales</taxon>
        <taxon>Microbacteriaceae</taxon>
        <taxon>Microbacterium</taxon>
    </lineage>
</organism>
<evidence type="ECO:0000313" key="2">
    <source>
        <dbReference type="Proteomes" id="UP001054811"/>
    </source>
</evidence>
<sequence>MRQAAEDAVVNCPECGCILVRTEESGL</sequence>
<dbReference type="Proteomes" id="UP001054811">
    <property type="component" value="Chromosome"/>
</dbReference>
<name>A0ABY5NNJ0_9MICO</name>
<reference evidence="1" key="1">
    <citation type="submission" date="2022-01" db="EMBL/GenBank/DDBJ databases">
        <title>Microbacterium eymi and Microbacterium rhizovicinus sp. nov., isolated from the rhizospheric soil of Elymus tsukushiensis, a plant native to the Dokdo Islands, Republic of Korea.</title>
        <authorList>
            <person name="Hwang Y.J."/>
        </authorList>
    </citation>
    <scope>NUCLEOTIDE SEQUENCE</scope>
    <source>
        <strain evidence="1">KUDC0405</strain>
    </source>
</reference>
<dbReference type="EMBL" id="CP091139">
    <property type="protein sequence ID" value="UUT36722.1"/>
    <property type="molecule type" value="Genomic_DNA"/>
</dbReference>
<evidence type="ECO:0000313" key="1">
    <source>
        <dbReference type="EMBL" id="UUT36722.1"/>
    </source>
</evidence>
<proteinExistence type="predicted"/>
<evidence type="ECO:0008006" key="3">
    <source>
        <dbReference type="Google" id="ProtNLM"/>
    </source>
</evidence>